<feature type="compositionally biased region" description="Polar residues" evidence="2">
    <location>
        <begin position="412"/>
        <end position="434"/>
    </location>
</feature>
<sequence length="725" mass="82710">MGHFSFCSSNTSDDDQEEDYKREEDEPSVLPVNENLSKPQEEHPFEKEGWESEEDWDEALILAGRPACDRRRSQKELAKEDTKPQQAYQEFEEEEDTERVEEDEPDSQPERLVETKQTQDQALEKEDESQEEYCDSEEEYCHSEDEDEDEVTVSSVPRSGATTKSDHAQQKEAVIEKQDYDKEEDYDSEVSWGFWSSLARRYLSVRLCRLRSLWETNDVLWTQQIPAWARPGNQPCLQEPWRVPETAHLPTLQFLKFSGDRDTDTAMVDWFLPLVAEYVRLGGGVGVSQDDRMINTVLENLSREPRRGKDRAYRWAISWIGSRSGLSIYMGVSYAWPPNYATGKNVYKPPSTVPVHKHYPFSWVEFVDAWMDEFDPERREASRFQQNAFDQGRFRGEASYRRGEDSRRWQPKSEQSTDALRAQQRQPDCQPQDNDVLQEGAAFRYRSQDFRRCEKDSENALALEERIALLEKHVACLEGEFKAIHTKLSTVGIVLEKAQQGLFHCCRVCPQTFGFSTQLHRHLRNSKHFPLPPSLASRSEGVRASGSSAAPSSNEDVPLCTYICASGNTSQQGPHSVLAIFNCYACRAIKGCPTATLPDLAGLNGEIQFKADTSNHTASESDREASIKRKCVARKATLAEVRPLPVPIDAGTTEWRSRDKFVDELASKNPDRKATEVAPPQKISLQTQACRLLNDCSTELEPTIVTATYKDFRKPRIIGDPARSD</sequence>
<name>A0A5J5EZW2_9PEZI</name>
<feature type="domain" description="C2H2-type" evidence="3">
    <location>
        <begin position="503"/>
        <end position="533"/>
    </location>
</feature>
<keyword evidence="1" id="KW-0479">Metal-binding</keyword>
<reference evidence="4 5" key="1">
    <citation type="submission" date="2019-09" db="EMBL/GenBank/DDBJ databases">
        <title>Draft genome of the ectomycorrhizal ascomycete Sphaerosporella brunnea.</title>
        <authorList>
            <consortium name="DOE Joint Genome Institute"/>
            <person name="Benucci G.M."/>
            <person name="Marozzi G."/>
            <person name="Antonielli L."/>
            <person name="Sanchez S."/>
            <person name="Marco P."/>
            <person name="Wang X."/>
            <person name="Falini L.B."/>
            <person name="Barry K."/>
            <person name="Haridas S."/>
            <person name="Lipzen A."/>
            <person name="Labutti K."/>
            <person name="Grigoriev I.V."/>
            <person name="Murat C."/>
            <person name="Martin F."/>
            <person name="Albertini E."/>
            <person name="Donnini D."/>
            <person name="Bonito G."/>
        </authorList>
    </citation>
    <scope>NUCLEOTIDE SEQUENCE [LARGE SCALE GENOMIC DNA]</scope>
    <source>
        <strain evidence="4 5">Sb_GMNB300</strain>
    </source>
</reference>
<organism evidence="4 5">
    <name type="scientific">Sphaerosporella brunnea</name>
    <dbReference type="NCBI Taxonomy" id="1250544"/>
    <lineage>
        <taxon>Eukaryota</taxon>
        <taxon>Fungi</taxon>
        <taxon>Dikarya</taxon>
        <taxon>Ascomycota</taxon>
        <taxon>Pezizomycotina</taxon>
        <taxon>Pezizomycetes</taxon>
        <taxon>Pezizales</taxon>
        <taxon>Pyronemataceae</taxon>
        <taxon>Sphaerosporella</taxon>
    </lineage>
</organism>
<evidence type="ECO:0000256" key="1">
    <source>
        <dbReference type="PROSITE-ProRule" id="PRU00042"/>
    </source>
</evidence>
<dbReference type="AlphaFoldDB" id="A0A5J5EZW2"/>
<feature type="region of interest" description="Disordered" evidence="2">
    <location>
        <begin position="530"/>
        <end position="555"/>
    </location>
</feature>
<evidence type="ECO:0000313" key="4">
    <source>
        <dbReference type="EMBL" id="KAA8908514.1"/>
    </source>
</evidence>
<dbReference type="PROSITE" id="PS00028">
    <property type="entry name" value="ZINC_FINGER_C2H2_1"/>
    <property type="match status" value="1"/>
</dbReference>
<feature type="compositionally biased region" description="Polar residues" evidence="2">
    <location>
        <begin position="545"/>
        <end position="555"/>
    </location>
</feature>
<evidence type="ECO:0000259" key="3">
    <source>
        <dbReference type="PROSITE" id="PS50157"/>
    </source>
</evidence>
<comment type="caution">
    <text evidence="4">The sequence shown here is derived from an EMBL/GenBank/DDBJ whole genome shotgun (WGS) entry which is preliminary data.</text>
</comment>
<dbReference type="EMBL" id="VXIS01000067">
    <property type="protein sequence ID" value="KAA8908514.1"/>
    <property type="molecule type" value="Genomic_DNA"/>
</dbReference>
<accession>A0A5J5EZW2</accession>
<keyword evidence="1" id="KW-0863">Zinc-finger</keyword>
<feature type="compositionally biased region" description="Basic and acidic residues" evidence="2">
    <location>
        <begin position="39"/>
        <end position="50"/>
    </location>
</feature>
<feature type="compositionally biased region" description="Basic and acidic residues" evidence="2">
    <location>
        <begin position="164"/>
        <end position="180"/>
    </location>
</feature>
<dbReference type="GO" id="GO:0008270">
    <property type="term" value="F:zinc ion binding"/>
    <property type="evidence" value="ECO:0007669"/>
    <property type="project" value="UniProtKB-KW"/>
</dbReference>
<feature type="compositionally biased region" description="Basic and acidic residues" evidence="2">
    <location>
        <begin position="395"/>
        <end position="408"/>
    </location>
</feature>
<evidence type="ECO:0000313" key="5">
    <source>
        <dbReference type="Proteomes" id="UP000326924"/>
    </source>
</evidence>
<dbReference type="Proteomes" id="UP000326924">
    <property type="component" value="Unassembled WGS sequence"/>
</dbReference>
<feature type="compositionally biased region" description="Acidic residues" evidence="2">
    <location>
        <begin position="90"/>
        <end position="107"/>
    </location>
</feature>
<keyword evidence="5" id="KW-1185">Reference proteome</keyword>
<evidence type="ECO:0000256" key="2">
    <source>
        <dbReference type="SAM" id="MobiDB-lite"/>
    </source>
</evidence>
<dbReference type="InParanoid" id="A0A5J5EZW2"/>
<protein>
    <recommendedName>
        <fullName evidence="3">C2H2-type domain-containing protein</fullName>
    </recommendedName>
</protein>
<proteinExistence type="predicted"/>
<feature type="compositionally biased region" description="Basic and acidic residues" evidence="2">
    <location>
        <begin position="67"/>
        <end position="83"/>
    </location>
</feature>
<feature type="region of interest" description="Disordered" evidence="2">
    <location>
        <begin position="395"/>
        <end position="434"/>
    </location>
</feature>
<keyword evidence="1" id="KW-0862">Zinc</keyword>
<gene>
    <name evidence="4" type="ORF">FN846DRAFT_889428</name>
</gene>
<feature type="region of interest" description="Disordered" evidence="2">
    <location>
        <begin position="1"/>
        <end position="182"/>
    </location>
</feature>
<dbReference type="OrthoDB" id="5509063at2759"/>
<dbReference type="PROSITE" id="PS50157">
    <property type="entry name" value="ZINC_FINGER_C2H2_2"/>
    <property type="match status" value="1"/>
</dbReference>
<feature type="compositionally biased region" description="Acidic residues" evidence="2">
    <location>
        <begin position="125"/>
        <end position="151"/>
    </location>
</feature>
<feature type="compositionally biased region" description="Polar residues" evidence="2">
    <location>
        <begin position="1"/>
        <end position="11"/>
    </location>
</feature>
<dbReference type="InterPro" id="IPR013087">
    <property type="entry name" value="Znf_C2H2_type"/>
</dbReference>